<name>B8IWY7_METNO</name>
<evidence type="ECO:0000256" key="2">
    <source>
        <dbReference type="SAM" id="SignalP"/>
    </source>
</evidence>
<dbReference type="EMBL" id="CP001351">
    <property type="protein sequence ID" value="ACL63028.1"/>
    <property type="molecule type" value="Genomic_DNA"/>
</dbReference>
<dbReference type="RefSeq" id="WP_012631230.1">
    <property type="nucleotide sequence ID" value="NC_011887.1"/>
</dbReference>
<geneLocation type="plasmid" evidence="3 4">
    <name>pMNOD02</name>
</geneLocation>
<feature type="region of interest" description="Disordered" evidence="1">
    <location>
        <begin position="147"/>
        <end position="171"/>
    </location>
</feature>
<feature type="signal peptide" evidence="2">
    <location>
        <begin position="1"/>
        <end position="23"/>
    </location>
</feature>
<dbReference type="Proteomes" id="UP000008207">
    <property type="component" value="Plasmid pMNOD02"/>
</dbReference>
<evidence type="ECO:0000256" key="1">
    <source>
        <dbReference type="SAM" id="MobiDB-lite"/>
    </source>
</evidence>
<organism evidence="3 4">
    <name type="scientific">Methylobacterium nodulans (strain LMG 21967 / CNCM I-2342 / ORS 2060)</name>
    <dbReference type="NCBI Taxonomy" id="460265"/>
    <lineage>
        <taxon>Bacteria</taxon>
        <taxon>Pseudomonadati</taxon>
        <taxon>Pseudomonadota</taxon>
        <taxon>Alphaproteobacteria</taxon>
        <taxon>Hyphomicrobiales</taxon>
        <taxon>Methylobacteriaceae</taxon>
        <taxon>Methylobacterium</taxon>
    </lineage>
</organism>
<dbReference type="KEGG" id="mno:Mnod_8034"/>
<evidence type="ECO:0000313" key="3">
    <source>
        <dbReference type="EMBL" id="ACL63028.1"/>
    </source>
</evidence>
<keyword evidence="3" id="KW-0614">Plasmid</keyword>
<reference evidence="4" key="1">
    <citation type="submission" date="2009-01" db="EMBL/GenBank/DDBJ databases">
        <title>Complete sequence of plasmid 2 of Methylobacterium nodulans ORS 2060.</title>
        <authorList>
            <consortium name="US DOE Joint Genome Institute"/>
            <person name="Lucas S."/>
            <person name="Copeland A."/>
            <person name="Lapidus A."/>
            <person name="Glavina del Rio T."/>
            <person name="Dalin E."/>
            <person name="Tice H."/>
            <person name="Bruce D."/>
            <person name="Goodwin L."/>
            <person name="Pitluck S."/>
            <person name="Sims D."/>
            <person name="Brettin T."/>
            <person name="Detter J.C."/>
            <person name="Han C."/>
            <person name="Larimer F."/>
            <person name="Land M."/>
            <person name="Hauser L."/>
            <person name="Kyrpides N."/>
            <person name="Ivanova N."/>
            <person name="Marx C.J."/>
            <person name="Richardson P."/>
        </authorList>
    </citation>
    <scope>NUCLEOTIDE SEQUENCE [LARGE SCALE GENOMIC DNA]</scope>
    <source>
        <strain evidence="4">LMG 21967 / CNCM I-2342 / ORS 2060</strain>
        <plasmid evidence="4">Plasmid pMNOD02</plasmid>
    </source>
</reference>
<feature type="compositionally biased region" description="Basic and acidic residues" evidence="1">
    <location>
        <begin position="155"/>
        <end position="170"/>
    </location>
</feature>
<dbReference type="HOGENOM" id="CLU_076860_0_0_5"/>
<keyword evidence="4" id="KW-1185">Reference proteome</keyword>
<sequence>MRGRAIPALLVLLAILTAAPAAAQVGDVVVRSPRPFGLFAGDLFTAEVEIAVADGLSLEPASLPKPGPLTRWLDLRAVAVTAGPVKDGERRWRLTLTYQTFYVALDARKLEVPGFPVTFAAQTAAALTTASAEVPGWPVGVSPLREVQPAPVDDPADHMRPQAPAPRRDPGPATVAALGLSALALAALGLLAHDRAWWLFRRRPARAFAAALRQLRRLARSPDPDAAYRGALLALHRGLDRTAGRRVLADDLGAFLDRHPVYRPLAQPLARFFQASRETFFGRDPAGARAAWPLAEAETVARRLAAVERIAERPA</sequence>
<gene>
    <name evidence="3" type="ordered locus">Mnod_8034</name>
</gene>
<proteinExistence type="predicted"/>
<protein>
    <submittedName>
        <fullName evidence="3">MxaA protein, putative</fullName>
    </submittedName>
</protein>
<evidence type="ECO:0000313" key="4">
    <source>
        <dbReference type="Proteomes" id="UP000008207"/>
    </source>
</evidence>
<feature type="chain" id="PRO_5002874470" evidence="2">
    <location>
        <begin position="24"/>
        <end position="315"/>
    </location>
</feature>
<keyword evidence="2" id="KW-0732">Signal</keyword>
<accession>B8IWY7</accession>
<dbReference type="AlphaFoldDB" id="B8IWY7"/>